<dbReference type="Proteomes" id="UP000295680">
    <property type="component" value="Unassembled WGS sequence"/>
</dbReference>
<gene>
    <name evidence="1" type="ORF">EV192_103544</name>
</gene>
<evidence type="ECO:0000313" key="1">
    <source>
        <dbReference type="EMBL" id="TCO60962.1"/>
    </source>
</evidence>
<proteinExistence type="predicted"/>
<comment type="caution">
    <text evidence="1">The sequence shown here is derived from an EMBL/GenBank/DDBJ whole genome shotgun (WGS) entry which is preliminary data.</text>
</comment>
<accession>A0A4R2JQ95</accession>
<keyword evidence="2" id="KW-1185">Reference proteome</keyword>
<protein>
    <submittedName>
        <fullName evidence="1">Uncharacterized protein</fullName>
    </submittedName>
</protein>
<dbReference type="AlphaFoldDB" id="A0A4R2JQ95"/>
<evidence type="ECO:0000313" key="2">
    <source>
        <dbReference type="Proteomes" id="UP000295680"/>
    </source>
</evidence>
<organism evidence="1 2">
    <name type="scientific">Actinocrispum wychmicini</name>
    <dbReference type="NCBI Taxonomy" id="1213861"/>
    <lineage>
        <taxon>Bacteria</taxon>
        <taxon>Bacillati</taxon>
        <taxon>Actinomycetota</taxon>
        <taxon>Actinomycetes</taxon>
        <taxon>Pseudonocardiales</taxon>
        <taxon>Pseudonocardiaceae</taxon>
        <taxon>Actinocrispum</taxon>
    </lineage>
</organism>
<reference evidence="1 2" key="1">
    <citation type="submission" date="2019-03" db="EMBL/GenBank/DDBJ databases">
        <title>Genomic Encyclopedia of Type Strains, Phase IV (KMG-IV): sequencing the most valuable type-strain genomes for metagenomic binning, comparative biology and taxonomic classification.</title>
        <authorList>
            <person name="Goeker M."/>
        </authorList>
    </citation>
    <scope>NUCLEOTIDE SEQUENCE [LARGE SCALE GENOMIC DNA]</scope>
    <source>
        <strain evidence="1 2">DSM 45934</strain>
    </source>
</reference>
<name>A0A4R2JQ95_9PSEU</name>
<dbReference type="EMBL" id="SLWS01000003">
    <property type="protein sequence ID" value="TCO60962.1"/>
    <property type="molecule type" value="Genomic_DNA"/>
</dbReference>
<sequence length="96" mass="10497">MPGSGAVTPTAIQSDLVRHVVASTGLAPDIAARLVADVVAYFGETAEQFVRRRHAELRRRHLGNASIWPVIAAELADRRVAAPQLSERQLRRIVYG</sequence>